<feature type="transmembrane region" description="Helical" evidence="1">
    <location>
        <begin position="160"/>
        <end position="179"/>
    </location>
</feature>
<comment type="caution">
    <text evidence="2">The sequence shown here is derived from an EMBL/GenBank/DDBJ whole genome shotgun (WGS) entry which is preliminary data.</text>
</comment>
<dbReference type="InterPro" id="IPR018750">
    <property type="entry name" value="DUF2306_membrane"/>
</dbReference>
<accession>A0A8T9CHE6</accession>
<gene>
    <name evidence="2" type="ORF">LSUE1_G002223</name>
</gene>
<dbReference type="AlphaFoldDB" id="A0A8T9CHE6"/>
<keyword evidence="1" id="KW-1133">Transmembrane helix</keyword>
<reference evidence="2 3" key="1">
    <citation type="submission" date="2018-05" db="EMBL/GenBank/DDBJ databases">
        <title>Genome sequencing and assembly of the regulated plant pathogen Lachnellula willkommii and related sister species for the development of diagnostic species identification markers.</title>
        <authorList>
            <person name="Giroux E."/>
            <person name="Bilodeau G."/>
        </authorList>
    </citation>
    <scope>NUCLEOTIDE SEQUENCE [LARGE SCALE GENOMIC DNA]</scope>
    <source>
        <strain evidence="2 3">CBS 268.59</strain>
    </source>
</reference>
<feature type="transmembrane region" description="Helical" evidence="1">
    <location>
        <begin position="94"/>
        <end position="116"/>
    </location>
</feature>
<sequence>MGVDAFGANVEVSSVSDDSRIRGDEIKNEVPRYQRVYNFFGFKRSYNFPLFIIFAGAMAGFSLARLRDFRFDLAFAENLGPGFMFYYQGGSYKVGILMHLAGCLPAGLLMVFQFVPAIRHRFILFHRINGYIILLLLLISNIGASIALRHNSSGDTRTATQTAEALLVIMTTIGLALSYYNIKRLQIDQHRAWMLRSMFYFGAIITTRVFISIGAVIISKKGDYYSVWECANIDFTFREFGFPGGLEEMYPECLMPNGTVDGRVVVKAVHDFTKPIQAGSMINIMFSASIWLAIAVHIIGVEIYLNLTPLESKRLRQISYERALAAGFKNPGNTGTTAQRFGDAEEYVPLSS</sequence>
<proteinExistence type="predicted"/>
<evidence type="ECO:0000313" key="3">
    <source>
        <dbReference type="Proteomes" id="UP000469558"/>
    </source>
</evidence>
<evidence type="ECO:0000313" key="2">
    <source>
        <dbReference type="EMBL" id="TVY82193.1"/>
    </source>
</evidence>
<feature type="transmembrane region" description="Helical" evidence="1">
    <location>
        <begin position="128"/>
        <end position="148"/>
    </location>
</feature>
<evidence type="ECO:0000256" key="1">
    <source>
        <dbReference type="SAM" id="Phobius"/>
    </source>
</evidence>
<dbReference type="Proteomes" id="UP000469558">
    <property type="component" value="Unassembled WGS sequence"/>
</dbReference>
<keyword evidence="1" id="KW-0812">Transmembrane</keyword>
<protein>
    <submittedName>
        <fullName evidence="2">Uncharacterized protein</fullName>
    </submittedName>
</protein>
<organism evidence="2 3">
    <name type="scientific">Lachnellula suecica</name>
    <dbReference type="NCBI Taxonomy" id="602035"/>
    <lineage>
        <taxon>Eukaryota</taxon>
        <taxon>Fungi</taxon>
        <taxon>Dikarya</taxon>
        <taxon>Ascomycota</taxon>
        <taxon>Pezizomycotina</taxon>
        <taxon>Leotiomycetes</taxon>
        <taxon>Helotiales</taxon>
        <taxon>Lachnaceae</taxon>
        <taxon>Lachnellula</taxon>
    </lineage>
</organism>
<feature type="transmembrane region" description="Helical" evidence="1">
    <location>
        <begin position="46"/>
        <end position="64"/>
    </location>
</feature>
<dbReference type="OrthoDB" id="193478at2759"/>
<feature type="transmembrane region" description="Helical" evidence="1">
    <location>
        <begin position="284"/>
        <end position="307"/>
    </location>
</feature>
<name>A0A8T9CHE6_9HELO</name>
<dbReference type="EMBL" id="QGMK01000357">
    <property type="protein sequence ID" value="TVY82193.1"/>
    <property type="molecule type" value="Genomic_DNA"/>
</dbReference>
<feature type="transmembrane region" description="Helical" evidence="1">
    <location>
        <begin position="199"/>
        <end position="218"/>
    </location>
</feature>
<dbReference type="Pfam" id="PF10067">
    <property type="entry name" value="DUF2306"/>
    <property type="match status" value="1"/>
</dbReference>
<keyword evidence="3" id="KW-1185">Reference proteome</keyword>
<keyword evidence="1" id="KW-0472">Membrane</keyword>